<dbReference type="PANTHER" id="PTHR24286:SF271">
    <property type="entry name" value="CYTOCHROME P450"/>
    <property type="match status" value="1"/>
</dbReference>
<keyword evidence="6 12" id="KW-1133">Transmembrane helix</keyword>
<gene>
    <name evidence="13" type="ORF">OLC1_LOCUS17767</name>
</gene>
<dbReference type="Gene3D" id="1.10.630.10">
    <property type="entry name" value="Cytochrome P450"/>
    <property type="match status" value="1"/>
</dbReference>
<dbReference type="GO" id="GO:0016712">
    <property type="term" value="F:oxidoreductase activity, acting on paired donors, with incorporation or reduction of molecular oxygen, reduced flavin or flavoprotein as one donor, and incorporation of one atom of oxygen"/>
    <property type="evidence" value="ECO:0007669"/>
    <property type="project" value="UniProtKB-ARBA"/>
</dbReference>
<dbReference type="EMBL" id="OX459123">
    <property type="protein sequence ID" value="CAI9110013.1"/>
    <property type="molecule type" value="Genomic_DNA"/>
</dbReference>
<name>A0AAV1DTC4_OLDCO</name>
<feature type="binding site" description="axial binding residue" evidence="10">
    <location>
        <position position="441"/>
    </location>
    <ligand>
        <name>heme</name>
        <dbReference type="ChEBI" id="CHEBI:30413"/>
    </ligand>
    <ligandPart>
        <name>Fe</name>
        <dbReference type="ChEBI" id="CHEBI:18248"/>
    </ligandPart>
</feature>
<keyword evidence="9 12" id="KW-0472">Membrane</keyword>
<evidence type="ECO:0000256" key="10">
    <source>
        <dbReference type="PIRSR" id="PIRSR602401-1"/>
    </source>
</evidence>
<comment type="cofactor">
    <cofactor evidence="1 10">
        <name>heme</name>
        <dbReference type="ChEBI" id="CHEBI:30413"/>
    </cofactor>
</comment>
<dbReference type="Pfam" id="PF00067">
    <property type="entry name" value="p450"/>
    <property type="match status" value="1"/>
</dbReference>
<evidence type="ECO:0000256" key="1">
    <source>
        <dbReference type="ARBA" id="ARBA00001971"/>
    </source>
</evidence>
<protein>
    <submittedName>
        <fullName evidence="13">OLC1v1009969C2</fullName>
    </submittedName>
</protein>
<dbReference type="InterPro" id="IPR036396">
    <property type="entry name" value="Cyt_P450_sf"/>
</dbReference>
<reference evidence="13" key="1">
    <citation type="submission" date="2023-03" db="EMBL/GenBank/DDBJ databases">
        <authorList>
            <person name="Julca I."/>
        </authorList>
    </citation>
    <scope>NUCLEOTIDE SEQUENCE</scope>
</reference>
<dbReference type="InterPro" id="IPR017972">
    <property type="entry name" value="Cyt_P450_CS"/>
</dbReference>
<organism evidence="13 14">
    <name type="scientific">Oldenlandia corymbosa var. corymbosa</name>
    <dbReference type="NCBI Taxonomy" id="529605"/>
    <lineage>
        <taxon>Eukaryota</taxon>
        <taxon>Viridiplantae</taxon>
        <taxon>Streptophyta</taxon>
        <taxon>Embryophyta</taxon>
        <taxon>Tracheophyta</taxon>
        <taxon>Spermatophyta</taxon>
        <taxon>Magnoliopsida</taxon>
        <taxon>eudicotyledons</taxon>
        <taxon>Gunneridae</taxon>
        <taxon>Pentapetalae</taxon>
        <taxon>asterids</taxon>
        <taxon>lamiids</taxon>
        <taxon>Gentianales</taxon>
        <taxon>Rubiaceae</taxon>
        <taxon>Rubioideae</taxon>
        <taxon>Spermacoceae</taxon>
        <taxon>Hedyotis-Oldenlandia complex</taxon>
        <taxon>Oldenlandia</taxon>
    </lineage>
</organism>
<dbReference type="InterPro" id="IPR002401">
    <property type="entry name" value="Cyt_P450_E_grp-I"/>
</dbReference>
<evidence type="ECO:0000256" key="4">
    <source>
        <dbReference type="ARBA" id="ARBA00022692"/>
    </source>
</evidence>
<evidence type="ECO:0000256" key="8">
    <source>
        <dbReference type="ARBA" id="ARBA00023004"/>
    </source>
</evidence>
<dbReference type="GO" id="GO:0016125">
    <property type="term" value="P:sterol metabolic process"/>
    <property type="evidence" value="ECO:0007669"/>
    <property type="project" value="TreeGrafter"/>
</dbReference>
<sequence>MSVAASDIQLFLFSLITIFLFLYLTKLYLRRLNSSKADEDQLKLPPGNTGWPLLGESLDFYSKAQKGLVENFVIERSQKYSSKIFKTSLIGQPIAVVYGAEGNKFLFSNEKKLLKHWWPSAIDKLFPNSDRKTNADRGQTMRRFIASILKGEALREYVEIFDTTIKQQLLTHWNSSEPVFISEMARKYTFASACRIFLGVVDPVKVDEFEKYIKIIAIGLHSAPIDLPGTALSRGIKASKKMRKELEAVIRQKKIDAANDQYCKKTSSTLEKDFVLHMLSSTDDNGQPINEADMASHLTGVLQAAYASVHSTITNLMKYLAEFPEVYRVVLKEQQEIARSKGSNDRLSWEDVRKMKHSWEVVCEVLRLLPPGLGGFKEAITDLNYEGYKIPKGWKIHWNSYATHKNPEYFPNPEKFDPSRFQGVGPASYTYVPFGGGTRMCPGNDYARIAILIFLHNVAMKFKWEKSIPNEELLHDPLPRPAQGLPVYLHPL</sequence>
<dbReference type="InterPro" id="IPR001128">
    <property type="entry name" value="Cyt_P450"/>
</dbReference>
<keyword evidence="14" id="KW-1185">Reference proteome</keyword>
<dbReference type="AlphaFoldDB" id="A0AAV1DTC4"/>
<dbReference type="Proteomes" id="UP001161247">
    <property type="component" value="Chromosome 6"/>
</dbReference>
<dbReference type="FunFam" id="1.10.630.10:FF:000022">
    <property type="entry name" value="Taxadiene 5-alpha hydroxylase"/>
    <property type="match status" value="1"/>
</dbReference>
<evidence type="ECO:0000256" key="5">
    <source>
        <dbReference type="ARBA" id="ARBA00022723"/>
    </source>
</evidence>
<keyword evidence="11" id="KW-0503">Monooxygenase</keyword>
<comment type="similarity">
    <text evidence="3 11">Belongs to the cytochrome P450 family.</text>
</comment>
<evidence type="ECO:0000256" key="12">
    <source>
        <dbReference type="SAM" id="Phobius"/>
    </source>
</evidence>
<dbReference type="CDD" id="cd11043">
    <property type="entry name" value="CYP90-like"/>
    <property type="match status" value="1"/>
</dbReference>
<evidence type="ECO:0000256" key="3">
    <source>
        <dbReference type="ARBA" id="ARBA00010617"/>
    </source>
</evidence>
<dbReference type="PROSITE" id="PS00086">
    <property type="entry name" value="CYTOCHROME_P450"/>
    <property type="match status" value="1"/>
</dbReference>
<keyword evidence="4 12" id="KW-0812">Transmembrane</keyword>
<evidence type="ECO:0000256" key="6">
    <source>
        <dbReference type="ARBA" id="ARBA00022989"/>
    </source>
</evidence>
<dbReference type="GO" id="GO:0020037">
    <property type="term" value="F:heme binding"/>
    <property type="evidence" value="ECO:0007669"/>
    <property type="project" value="InterPro"/>
</dbReference>
<evidence type="ECO:0000256" key="7">
    <source>
        <dbReference type="ARBA" id="ARBA00023002"/>
    </source>
</evidence>
<keyword evidence="8 10" id="KW-0408">Iron</keyword>
<keyword evidence="7 11" id="KW-0560">Oxidoreductase</keyword>
<dbReference type="SUPFAM" id="SSF48264">
    <property type="entry name" value="Cytochrome P450"/>
    <property type="match status" value="1"/>
</dbReference>
<keyword evidence="10 11" id="KW-0349">Heme</keyword>
<evidence type="ECO:0000313" key="13">
    <source>
        <dbReference type="EMBL" id="CAI9110013.1"/>
    </source>
</evidence>
<dbReference type="GO" id="GO:0005506">
    <property type="term" value="F:iron ion binding"/>
    <property type="evidence" value="ECO:0007669"/>
    <property type="project" value="InterPro"/>
</dbReference>
<evidence type="ECO:0000256" key="11">
    <source>
        <dbReference type="RuleBase" id="RU000461"/>
    </source>
</evidence>
<dbReference type="PRINTS" id="PR00463">
    <property type="entry name" value="EP450I"/>
</dbReference>
<comment type="subcellular location">
    <subcellularLocation>
        <location evidence="2">Membrane</location>
        <topology evidence="2">Single-pass membrane protein</topology>
    </subcellularLocation>
</comment>
<proteinExistence type="inferred from homology"/>
<evidence type="ECO:0000256" key="9">
    <source>
        <dbReference type="ARBA" id="ARBA00023136"/>
    </source>
</evidence>
<evidence type="ECO:0000313" key="14">
    <source>
        <dbReference type="Proteomes" id="UP001161247"/>
    </source>
</evidence>
<feature type="transmembrane region" description="Helical" evidence="12">
    <location>
        <begin position="6"/>
        <end position="24"/>
    </location>
</feature>
<evidence type="ECO:0000256" key="2">
    <source>
        <dbReference type="ARBA" id="ARBA00004167"/>
    </source>
</evidence>
<keyword evidence="5 10" id="KW-0479">Metal-binding</keyword>
<accession>A0AAV1DTC4</accession>
<dbReference type="GO" id="GO:0016020">
    <property type="term" value="C:membrane"/>
    <property type="evidence" value="ECO:0007669"/>
    <property type="project" value="UniProtKB-SubCell"/>
</dbReference>
<dbReference type="PANTHER" id="PTHR24286">
    <property type="entry name" value="CYTOCHROME P450 26"/>
    <property type="match status" value="1"/>
</dbReference>